<dbReference type="InterPro" id="IPR036770">
    <property type="entry name" value="Ankyrin_rpt-contain_sf"/>
</dbReference>
<dbReference type="SMART" id="SM00248">
    <property type="entry name" value="ANK"/>
    <property type="match status" value="3"/>
</dbReference>
<dbReference type="Gene3D" id="1.25.40.20">
    <property type="entry name" value="Ankyrin repeat-containing domain"/>
    <property type="match status" value="1"/>
</dbReference>
<gene>
    <name evidence="5" type="ORF">UXM345_LOCUS30409</name>
    <name evidence="4" type="ORF">XDN619_LOCUS21277</name>
</gene>
<keyword evidence="2 3" id="KW-0040">ANK repeat</keyword>
<protein>
    <submittedName>
        <fullName evidence="4">Uncharacterized protein</fullName>
    </submittedName>
</protein>
<evidence type="ECO:0000256" key="1">
    <source>
        <dbReference type="ARBA" id="ARBA00022737"/>
    </source>
</evidence>
<keyword evidence="1" id="KW-0677">Repeat</keyword>
<dbReference type="Proteomes" id="UP000663887">
    <property type="component" value="Unassembled WGS sequence"/>
</dbReference>
<dbReference type="EMBL" id="CAJNRG010009408">
    <property type="protein sequence ID" value="CAF2113619.1"/>
    <property type="molecule type" value="Genomic_DNA"/>
</dbReference>
<evidence type="ECO:0000256" key="2">
    <source>
        <dbReference type="ARBA" id="ARBA00023043"/>
    </source>
</evidence>
<dbReference type="Proteomes" id="UP000663842">
    <property type="component" value="Unassembled WGS sequence"/>
</dbReference>
<dbReference type="PANTHER" id="PTHR24173">
    <property type="entry name" value="ANKYRIN REPEAT CONTAINING"/>
    <property type="match status" value="1"/>
</dbReference>
<dbReference type="PROSITE" id="PS50088">
    <property type="entry name" value="ANK_REPEAT"/>
    <property type="match status" value="1"/>
</dbReference>
<evidence type="ECO:0000313" key="6">
    <source>
        <dbReference type="Proteomes" id="UP000663887"/>
    </source>
</evidence>
<dbReference type="EMBL" id="CAJOBF010007952">
    <property type="protein sequence ID" value="CAF4245141.1"/>
    <property type="molecule type" value="Genomic_DNA"/>
</dbReference>
<evidence type="ECO:0000313" key="5">
    <source>
        <dbReference type="EMBL" id="CAF4245141.1"/>
    </source>
</evidence>
<accession>A0A816UXH4</accession>
<evidence type="ECO:0000313" key="4">
    <source>
        <dbReference type="EMBL" id="CAF2113619.1"/>
    </source>
</evidence>
<dbReference type="SUPFAM" id="SSF48403">
    <property type="entry name" value="Ankyrin repeat"/>
    <property type="match status" value="1"/>
</dbReference>
<reference evidence="4" key="1">
    <citation type="submission" date="2021-02" db="EMBL/GenBank/DDBJ databases">
        <authorList>
            <person name="Nowell W R."/>
        </authorList>
    </citation>
    <scope>NUCLEOTIDE SEQUENCE</scope>
</reference>
<dbReference type="InterPro" id="IPR002110">
    <property type="entry name" value="Ankyrin_rpt"/>
</dbReference>
<dbReference type="PANTHER" id="PTHR24173:SF74">
    <property type="entry name" value="ANKYRIN REPEAT DOMAIN-CONTAINING PROTEIN 16"/>
    <property type="match status" value="1"/>
</dbReference>
<feature type="repeat" description="ANK" evidence="3">
    <location>
        <begin position="119"/>
        <end position="151"/>
    </location>
</feature>
<dbReference type="AlphaFoldDB" id="A0A816UXH4"/>
<proteinExistence type="predicted"/>
<sequence>MEILQRSYSSTERENPSIINELYELVFHNQPDELIFYLQSKANADDGTSTPLLIETVFRERLDIVQFLVENGYVDVNGTVTRDRNKYTSVIVAASLNNTQILTYIIEKDAELDYRTYLHDDTALTTAIKRGHLASVKLLFSAGASCGKVNRFGALH</sequence>
<dbReference type="Pfam" id="PF12796">
    <property type="entry name" value="Ank_2"/>
    <property type="match status" value="1"/>
</dbReference>
<evidence type="ECO:0000256" key="3">
    <source>
        <dbReference type="PROSITE-ProRule" id="PRU00023"/>
    </source>
</evidence>
<comment type="caution">
    <text evidence="4">The sequence shown here is derived from an EMBL/GenBank/DDBJ whole genome shotgun (WGS) entry which is preliminary data.</text>
</comment>
<name>A0A816UXH4_9BILA</name>
<organism evidence="4 6">
    <name type="scientific">Rotaria magnacalcarata</name>
    <dbReference type="NCBI Taxonomy" id="392030"/>
    <lineage>
        <taxon>Eukaryota</taxon>
        <taxon>Metazoa</taxon>
        <taxon>Spiralia</taxon>
        <taxon>Gnathifera</taxon>
        <taxon>Rotifera</taxon>
        <taxon>Eurotatoria</taxon>
        <taxon>Bdelloidea</taxon>
        <taxon>Philodinida</taxon>
        <taxon>Philodinidae</taxon>
        <taxon>Rotaria</taxon>
    </lineage>
</organism>